<gene>
    <name evidence="1" type="ORF">BINO364_LOCUS13329</name>
</gene>
<evidence type="ECO:0000313" key="1">
    <source>
        <dbReference type="EMBL" id="CAH0728066.1"/>
    </source>
</evidence>
<reference evidence="1" key="1">
    <citation type="submission" date="2021-12" db="EMBL/GenBank/DDBJ databases">
        <authorList>
            <person name="Martin H S."/>
        </authorList>
    </citation>
    <scope>NUCLEOTIDE SEQUENCE</scope>
</reference>
<dbReference type="OrthoDB" id="7492905at2759"/>
<sequence length="614" mass="71251">MFAVETTSAQTKNIINKTKYIKNQTPMADRLDRNYFGVDQDYYEKIPLLINDLQESYTDLLDVPVPLSKKKYRSTIDYFRPTTSTVTNKFIRRTSPRPFIFEYKSPYPMPFSKTTTNSKLWLDHYRNNQRLKNLRDVIKYLEKTLNAKFSDFYMPSDEEMAFSELYVRPVRNDNINSGVGSDYVHQKLEKDRLRQNHYIDPLFGFKPDSPGDINLLADGLRFAPSVKSLDEINMNVPIDSAPGNEHTNCRYGRCFQYNRNIPKKYFTPNSEGFRSTPLSILNNKPNVFYSHMPNYFSTPKFRQPSPEIKNELDKIYITTSRPILFQFRRKSNLPIRRNSHRNKSPRILDETKKVYFSSSFSYDQNDTISSSNVYSSSIEDKILTDLSTSRTDRESPNLKLQDTLERDFITNIPKVNLPRVEDYHIGSSGVITIGTSAPQTYSIVTPVMPLRPNTESITNPPDIIKFSPEDAKIPDQYLNLGISNLDEVTESDTLWSNFETSKISNEETEAKTLIVKLRNMIETTTKDSSNEPNQNEFVATTEEGTESTTWTYVPTINGHYRNLKNKTLILLQENSEKYRKKRLENLLSIRNSTYVPMYVEIIRNRNATMNGDNN</sequence>
<dbReference type="AlphaFoldDB" id="A0A8J9YHK9"/>
<dbReference type="EMBL" id="OV170227">
    <property type="protein sequence ID" value="CAH0728066.1"/>
    <property type="molecule type" value="Genomic_DNA"/>
</dbReference>
<accession>A0A8J9YHK9</accession>
<feature type="non-terminal residue" evidence="1">
    <location>
        <position position="614"/>
    </location>
</feature>
<dbReference type="Proteomes" id="UP000838878">
    <property type="component" value="Chromosome 7"/>
</dbReference>
<proteinExistence type="predicted"/>
<protein>
    <submittedName>
        <fullName evidence="1">Uncharacterized protein</fullName>
    </submittedName>
</protein>
<name>A0A8J9YHK9_9NEOP</name>
<keyword evidence="2" id="KW-1185">Reference proteome</keyword>
<organism evidence="1 2">
    <name type="scientific">Brenthis ino</name>
    <name type="common">lesser marbled fritillary</name>
    <dbReference type="NCBI Taxonomy" id="405034"/>
    <lineage>
        <taxon>Eukaryota</taxon>
        <taxon>Metazoa</taxon>
        <taxon>Ecdysozoa</taxon>
        <taxon>Arthropoda</taxon>
        <taxon>Hexapoda</taxon>
        <taxon>Insecta</taxon>
        <taxon>Pterygota</taxon>
        <taxon>Neoptera</taxon>
        <taxon>Endopterygota</taxon>
        <taxon>Lepidoptera</taxon>
        <taxon>Glossata</taxon>
        <taxon>Ditrysia</taxon>
        <taxon>Papilionoidea</taxon>
        <taxon>Nymphalidae</taxon>
        <taxon>Heliconiinae</taxon>
        <taxon>Argynnini</taxon>
        <taxon>Brenthis</taxon>
    </lineage>
</organism>
<evidence type="ECO:0000313" key="2">
    <source>
        <dbReference type="Proteomes" id="UP000838878"/>
    </source>
</evidence>